<dbReference type="PANTHER" id="PTHR22045:SF6">
    <property type="entry name" value="PROLINE AND SERINE-RICH PROTEIN 3"/>
    <property type="match status" value="1"/>
</dbReference>
<sequence>MFPRMDDTSDHQETRPGSPKSQRPRLPQGPKATSNSPELSEESWPSSSGTPSSPGTMEGQNTSPPLTPLDSGDSVVAKYINRFRQAQPTRREERQPAGPTAADFWWLPPKSPDLSAHLAAGASEPEGRLTMAGQAPTKVSSSSQAVAPLQKITQSLNTWNSSLLDLEMLSLQSRATKLLKLHCHPHFYHPSSCLSPLFSTPLTAASGPAQTPIPASGPASSQAPLRPEDDILYQWRQRRKLEQARGGEGDGTWVLPRTPALTTQVKSWRRECEGDRRHPRVTGDPPHSSLFYIPPSLCLQTSVPAVNLGSLGTQPNCVPPWSSVAQPAPPEAFYVERPPLLPGSSPHVWAPSSHGFFWAPQANPWLSLGMIPTPLLASTFVPPVPTPAPLASTPAAPASTPAPPVPTPTPLASTPAPWVPAPVPPVSIPVPLTSAPAPWASTSASPASTLVLPDTPQGPPTPEQTSSTQPKKLGLKPRKTSASSRRKASGPDPEAFEGLSSQFRGALGQVVTARLFPDSLEDTPPPAEAASWRFKATPPPAKVLVPASQSQGGSKAESCKTKALSSRGLVLRKNKATPSAEAGHSHPAQAQGASTLMEVHSPEFKMPVSKTGSGDAVATPPPAPGQVHSEDLLSQATQLLQAAEDSDGSEFQDDPVLRVLRAQRAKLRQQKSYPSSWITLKTQDLCPQ</sequence>
<evidence type="ECO:0000313" key="2">
    <source>
        <dbReference type="Ensembl" id="ENSNGAP00000002750.1"/>
    </source>
</evidence>
<reference evidence="2" key="1">
    <citation type="submission" date="2025-08" db="UniProtKB">
        <authorList>
            <consortium name="Ensembl"/>
        </authorList>
    </citation>
    <scope>IDENTIFICATION</scope>
</reference>
<feature type="region of interest" description="Disordered" evidence="1">
    <location>
        <begin position="609"/>
        <end position="628"/>
    </location>
</feature>
<gene>
    <name evidence="2" type="primary">Proser3</name>
</gene>
<protein>
    <submittedName>
        <fullName evidence="2">Proline and serine rich 3</fullName>
    </submittedName>
</protein>
<dbReference type="Ensembl" id="ENSNGAT00000003481.1">
    <property type="protein sequence ID" value="ENSNGAP00000002750.1"/>
    <property type="gene ID" value="ENSNGAG00000002653.1"/>
</dbReference>
<feature type="region of interest" description="Disordered" evidence="1">
    <location>
        <begin position="1"/>
        <end position="106"/>
    </location>
</feature>
<feature type="region of interest" description="Disordered" evidence="1">
    <location>
        <begin position="438"/>
        <end position="498"/>
    </location>
</feature>
<feature type="region of interest" description="Disordered" evidence="1">
    <location>
        <begin position="205"/>
        <end position="227"/>
    </location>
</feature>
<dbReference type="AlphaFoldDB" id="A0A8C6QGB5"/>
<feature type="region of interest" description="Disordered" evidence="1">
    <location>
        <begin position="390"/>
        <end position="412"/>
    </location>
</feature>
<feature type="compositionally biased region" description="Pro residues" evidence="1">
    <location>
        <begin position="400"/>
        <end position="409"/>
    </location>
</feature>
<organism evidence="2 3">
    <name type="scientific">Nannospalax galili</name>
    <name type="common">Northern Israeli blind subterranean mole rat</name>
    <name type="synonym">Spalax galili</name>
    <dbReference type="NCBI Taxonomy" id="1026970"/>
    <lineage>
        <taxon>Eukaryota</taxon>
        <taxon>Metazoa</taxon>
        <taxon>Chordata</taxon>
        <taxon>Craniata</taxon>
        <taxon>Vertebrata</taxon>
        <taxon>Euteleostomi</taxon>
        <taxon>Mammalia</taxon>
        <taxon>Eutheria</taxon>
        <taxon>Euarchontoglires</taxon>
        <taxon>Glires</taxon>
        <taxon>Rodentia</taxon>
        <taxon>Myomorpha</taxon>
        <taxon>Muroidea</taxon>
        <taxon>Spalacidae</taxon>
        <taxon>Spalacinae</taxon>
        <taxon>Nannospalax</taxon>
    </lineage>
</organism>
<evidence type="ECO:0000256" key="1">
    <source>
        <dbReference type="SAM" id="MobiDB-lite"/>
    </source>
</evidence>
<feature type="compositionally biased region" description="Basic residues" evidence="1">
    <location>
        <begin position="473"/>
        <end position="488"/>
    </location>
</feature>
<feature type="compositionally biased region" description="Low complexity" evidence="1">
    <location>
        <begin position="34"/>
        <end position="54"/>
    </location>
</feature>
<dbReference type="GeneTree" id="ENSGT00390000001986"/>
<reference evidence="2" key="2">
    <citation type="submission" date="2025-09" db="UniProtKB">
        <authorList>
            <consortium name="Ensembl"/>
        </authorList>
    </citation>
    <scope>IDENTIFICATION</scope>
</reference>
<feature type="compositionally biased region" description="Low complexity" evidence="1">
    <location>
        <begin position="390"/>
        <end position="399"/>
    </location>
</feature>
<dbReference type="OMA" id="MEGQNTS"/>
<name>A0A8C6QGB5_NANGA</name>
<dbReference type="PANTHER" id="PTHR22045">
    <property type="entry name" value="PROLINE AND SERINE-RICH PROTEIN 3"/>
    <property type="match status" value="1"/>
</dbReference>
<evidence type="ECO:0000313" key="3">
    <source>
        <dbReference type="Proteomes" id="UP000694381"/>
    </source>
</evidence>
<feature type="region of interest" description="Disordered" evidence="1">
    <location>
        <begin position="545"/>
        <end position="564"/>
    </location>
</feature>
<keyword evidence="3" id="KW-1185">Reference proteome</keyword>
<feature type="compositionally biased region" description="Low complexity" evidence="1">
    <location>
        <begin position="438"/>
        <end position="455"/>
    </location>
</feature>
<feature type="compositionally biased region" description="Basic and acidic residues" evidence="1">
    <location>
        <begin position="1"/>
        <end position="14"/>
    </location>
</feature>
<accession>A0A8C6QGB5</accession>
<proteinExistence type="predicted"/>
<dbReference type="InterPro" id="IPR037646">
    <property type="entry name" value="PROSER3"/>
</dbReference>
<dbReference type="Proteomes" id="UP000694381">
    <property type="component" value="Unassembled WGS sequence"/>
</dbReference>